<reference evidence="2" key="1">
    <citation type="submission" date="2017-09" db="EMBL/GenBank/DDBJ databases">
        <title>The Reconstruction of 2,631 Draft Metagenome-Assembled Genomes from the Global Oceans.</title>
        <authorList>
            <person name="Tully B.J."/>
            <person name="Graham E.D."/>
            <person name="Heidelberg J.F."/>
        </authorList>
    </citation>
    <scope>NUCLEOTIDE SEQUENCE [LARGE SCALE GENOMIC DNA]</scope>
</reference>
<name>A0A2D6LNZ3_9ARCH</name>
<dbReference type="EMBL" id="NZBD01000002">
    <property type="protein sequence ID" value="MAG17913.1"/>
    <property type="molecule type" value="Genomic_DNA"/>
</dbReference>
<protein>
    <submittedName>
        <fullName evidence="1">Uncharacterized protein</fullName>
    </submittedName>
</protein>
<proteinExistence type="predicted"/>
<gene>
    <name evidence="1" type="ORF">CL944_00360</name>
</gene>
<evidence type="ECO:0000313" key="2">
    <source>
        <dbReference type="Proteomes" id="UP000226712"/>
    </source>
</evidence>
<accession>A0A2D6LNZ3</accession>
<dbReference type="AlphaFoldDB" id="A0A2D6LNZ3"/>
<evidence type="ECO:0000313" key="1">
    <source>
        <dbReference type="EMBL" id="MAG17913.1"/>
    </source>
</evidence>
<comment type="caution">
    <text evidence="1">The sequence shown here is derived from an EMBL/GenBank/DDBJ whole genome shotgun (WGS) entry which is preliminary data.</text>
</comment>
<sequence length="953" mass="108603">MKNILLVAFISALLLISGFFIFFQETENSKGHDFSINYSPISAAKKIRFADGKRSDHLFLNNAKEFTIFTIIPKNLAPSVQDFYLETNADKKTLKNDPILKFTPKEDNIIIKMEFTNTSDIGSVNIILPKEFTDSLSTEQEGELLKEFENISELNLDNAKANELENILGEQLVSAFTEEAKLEEKKEERVIYFEAEESQFRRIINSIRGSVGEIVKKYLASGESKQLGTSSQPEIKIFAYPREFVPVKQKTKITVTSDTTIEGIDVFVFDYSGSFSKTLNENQKTIEKDKPLEIIWDGDGFQEGTYFIKASKEGTIIELAQRSIPEIRLIEEVIVRDRKARFDEIYSEENIFEETIEIGLTKNKPKITLKKPLFNPNEVNYTGIGPIEDFSIPNSGDIEINGFPQRIRTEPGIKLSVVDEEGDNSEWGEQPYTLVIDLNFTELLGNKKLPETLEKEIKIDYSIFEGGYAPPIKLKINLNEPGYILAPQEFSEVAQETATKKGWEFIEFENELGIIEVTGEISFENEKLYVSSGKTAIINGVSIEGNPYGEGNTFIYFDGKKEYEDTENYVSFVGENEIYINNAKNNFSVKFLEGNPYFDIEENDFLRFDGRKKLVRINGRKSEGLIPEVSLLKNFGDKYQFLSIRNGAITVEVSPTNKVHINQGEGFYRNSSTRFSFRILDEQGNDAIGKASNPEKILFGNYNDFIQLPANESEGLISNGNLSIKLSEKLVVIEDESYSMENFGDEFPHITINGEIDEHGLRILRMQLSVLAPKVISSIEAINFLTREEFVERDMSSAGAFASWNGMSLTIPIVEPNSIWTTAHESSHVYTFRIIRDQTRSEYYSEDSEFQTAWQEIAGEYFNQSGDPGKMRTRWPEDSGTEPRNGFARPYGANNFLEDVATLTQLVYESPDQYAELINPKNENYDIRFVQKLNLLKEYEFIIDKQYNYITGK</sequence>
<dbReference type="Proteomes" id="UP000226712">
    <property type="component" value="Unassembled WGS sequence"/>
</dbReference>
<organism evidence="1 2">
    <name type="scientific">Candidatus Iainarchaeum sp</name>
    <dbReference type="NCBI Taxonomy" id="3101447"/>
    <lineage>
        <taxon>Archaea</taxon>
        <taxon>Candidatus Iainarchaeota</taxon>
        <taxon>Candidatus Iainarchaeia</taxon>
        <taxon>Candidatus Iainarchaeales</taxon>
        <taxon>Candidatus Iainarchaeaceae</taxon>
        <taxon>Candidatus Iainarchaeum</taxon>
    </lineage>
</organism>